<dbReference type="EMBL" id="VOEI01000004">
    <property type="protein sequence ID" value="TWR25493.1"/>
    <property type="molecule type" value="Genomic_DNA"/>
</dbReference>
<accession>A0A563U1Q5</accession>
<protein>
    <submittedName>
        <fullName evidence="2">DUF262 domain-containing protein</fullName>
    </submittedName>
</protein>
<dbReference type="InterPro" id="IPR004919">
    <property type="entry name" value="GmrSD_N"/>
</dbReference>
<name>A0A563U1Q5_9SPHI</name>
<comment type="caution">
    <text evidence="2">The sequence shown here is derived from an EMBL/GenBank/DDBJ whole genome shotgun (WGS) entry which is preliminary data.</text>
</comment>
<proteinExistence type="predicted"/>
<reference evidence="2 3" key="1">
    <citation type="submission" date="2019-07" db="EMBL/GenBank/DDBJ databases">
        <authorList>
            <person name="Kim J."/>
        </authorList>
    </citation>
    <scope>NUCLEOTIDE SEQUENCE [LARGE SCALE GENOMIC DNA]</scope>
    <source>
        <strain evidence="2 3">MJ1a</strain>
    </source>
</reference>
<dbReference type="RefSeq" id="WP_146272029.1">
    <property type="nucleotide sequence ID" value="NZ_VOEI01000004.1"/>
</dbReference>
<dbReference type="Proteomes" id="UP000318010">
    <property type="component" value="Unassembled WGS sequence"/>
</dbReference>
<dbReference type="OrthoDB" id="9798761at2"/>
<evidence type="ECO:0000313" key="3">
    <source>
        <dbReference type="Proteomes" id="UP000318010"/>
    </source>
</evidence>
<evidence type="ECO:0000313" key="2">
    <source>
        <dbReference type="EMBL" id="TWR25493.1"/>
    </source>
</evidence>
<gene>
    <name evidence="2" type="ORF">FPZ42_12910</name>
</gene>
<keyword evidence="3" id="KW-1185">Reference proteome</keyword>
<dbReference type="AlphaFoldDB" id="A0A563U1Q5"/>
<evidence type="ECO:0000259" key="1">
    <source>
        <dbReference type="Pfam" id="PF03235"/>
    </source>
</evidence>
<organism evidence="2 3">
    <name type="scientific">Mucilaginibacter achroorhodeus</name>
    <dbReference type="NCBI Taxonomy" id="2599294"/>
    <lineage>
        <taxon>Bacteria</taxon>
        <taxon>Pseudomonadati</taxon>
        <taxon>Bacteroidota</taxon>
        <taxon>Sphingobacteriia</taxon>
        <taxon>Sphingobacteriales</taxon>
        <taxon>Sphingobacteriaceae</taxon>
        <taxon>Mucilaginibacter</taxon>
    </lineage>
</organism>
<sequence length="668" mass="78734">MNENKYRGTTLDFWQLLQNQKIEIPIIQRDYAQGRKDKRELRDNFLTALYDSLEKNNSIKLDFIYGSNEDGAFQPLDGQQRLTTLFLLHWYALKKDSGNNSDDVQLLKRFTYETRISSREFCNAIVDNPIGIEENKILSESIIDSSWFFLSWKSDPTIDAMLRTIDDIHAKFFNIENLRVKLSTASGLISFYHVELEDIGLTDDLYIKMNARGKLLSPFENFKASFQKLIIDKNWEQSKGFLDTFACKIDTIWTDLFWQHRKENSIDEAFMRFISCIAMLRQSLEKSDDRINTISKLQENPNNVRAEIFSEEGFLFLCDCFDLYSNLFKENIDISINMPLWQHSPDGTLFSALVFEDNQFSTLQRNSASYSQKILFYAQTEYLLRTQNFNRTYFLDWMRVIRNIVSRGDISKYGDRPAIIRSPQAFDGVVNLINELAEGCGNIYHFLAQKDLVKSAFAREQIEEEKLKAKLILHNSSYKEPMVQIENTNLFQGRIDFALFTIDIDKDNLSLDEKLLSDIHKVILRNFEEDINDDFRRAMLTIEVNGHYKFYEYWWSFWNVVSAHKRCLFDKYRELEYFIYGNYKNRDEYKIYFKKLLLNLVGADLKSISQNFAPPPDMPLWKIRLIKEPLLLNEKCKSHYIAIPEDESCCYLLKSLRPRDLDGCEKIE</sequence>
<feature type="domain" description="GmrSD restriction endonucleases N-terminal" evidence="1">
    <location>
        <begin position="15"/>
        <end position="226"/>
    </location>
</feature>
<dbReference type="Pfam" id="PF03235">
    <property type="entry name" value="GmrSD_N"/>
    <property type="match status" value="1"/>
</dbReference>